<dbReference type="GO" id="GO:0005634">
    <property type="term" value="C:nucleus"/>
    <property type="evidence" value="ECO:0007669"/>
    <property type="project" value="UniProtKB-SubCell"/>
</dbReference>
<feature type="compositionally biased region" description="Basic residues" evidence="6">
    <location>
        <begin position="86"/>
        <end position="102"/>
    </location>
</feature>
<comment type="subcellular location">
    <subcellularLocation>
        <location evidence="1">Nucleus</location>
    </subcellularLocation>
</comment>
<dbReference type="SUPFAM" id="SSF53098">
    <property type="entry name" value="Ribonuclease H-like"/>
    <property type="match status" value="1"/>
</dbReference>
<evidence type="ECO:0000256" key="3">
    <source>
        <dbReference type="ARBA" id="ARBA00022771"/>
    </source>
</evidence>
<feature type="region of interest" description="Disordered" evidence="6">
    <location>
        <begin position="73"/>
        <end position="118"/>
    </location>
</feature>
<keyword evidence="5" id="KW-0539">Nucleus</keyword>
<feature type="domain" description="HAT C-terminal dimerisation" evidence="7">
    <location>
        <begin position="598"/>
        <end position="678"/>
    </location>
</feature>
<dbReference type="Proteomes" id="UP000383932">
    <property type="component" value="Unassembled WGS sequence"/>
</dbReference>
<dbReference type="PANTHER" id="PTHR46481:SF10">
    <property type="entry name" value="ZINC FINGER BED DOMAIN-CONTAINING PROTEIN 39"/>
    <property type="match status" value="1"/>
</dbReference>
<dbReference type="Pfam" id="PF05699">
    <property type="entry name" value="Dimer_Tnp_hAT"/>
    <property type="match status" value="1"/>
</dbReference>
<dbReference type="OrthoDB" id="3241084at2759"/>
<feature type="compositionally biased region" description="Pro residues" evidence="6">
    <location>
        <begin position="73"/>
        <end position="82"/>
    </location>
</feature>
<protein>
    <submittedName>
        <fullName evidence="8">AC9 transposase</fullName>
    </submittedName>
</protein>
<evidence type="ECO:0000256" key="4">
    <source>
        <dbReference type="ARBA" id="ARBA00022833"/>
    </source>
</evidence>
<comment type="caution">
    <text evidence="8">The sequence shown here is derived from an EMBL/GenBank/DDBJ whole genome shotgun (WGS) entry which is preliminary data.</text>
</comment>
<evidence type="ECO:0000313" key="9">
    <source>
        <dbReference type="Proteomes" id="UP000383932"/>
    </source>
</evidence>
<evidence type="ECO:0000256" key="2">
    <source>
        <dbReference type="ARBA" id="ARBA00022723"/>
    </source>
</evidence>
<feature type="compositionally biased region" description="Low complexity" evidence="6">
    <location>
        <begin position="565"/>
        <end position="583"/>
    </location>
</feature>
<evidence type="ECO:0000256" key="6">
    <source>
        <dbReference type="SAM" id="MobiDB-lite"/>
    </source>
</evidence>
<keyword evidence="9" id="KW-1185">Reference proteome</keyword>
<keyword evidence="4" id="KW-0862">Zinc</keyword>
<evidence type="ECO:0000259" key="7">
    <source>
        <dbReference type="Pfam" id="PF05699"/>
    </source>
</evidence>
<proteinExistence type="predicted"/>
<gene>
    <name evidence="8" type="ORF">CTheo_7132</name>
</gene>
<name>A0A5N5QD84_9AGAM</name>
<dbReference type="InterPro" id="IPR008906">
    <property type="entry name" value="HATC_C_dom"/>
</dbReference>
<reference evidence="8 9" key="1">
    <citation type="journal article" date="2019" name="Fungal Biol. Biotechnol.">
        <title>Draft genome sequence of fastidious pathogen Ceratobasidium theobromae, which causes vascular-streak dieback in Theobroma cacao.</title>
        <authorList>
            <person name="Ali S.S."/>
            <person name="Asman A."/>
            <person name="Shao J."/>
            <person name="Firmansyah A.P."/>
            <person name="Susilo A.W."/>
            <person name="Rosmana A."/>
            <person name="McMahon P."/>
            <person name="Junaid M."/>
            <person name="Guest D."/>
            <person name="Kheng T.Y."/>
            <person name="Meinhardt L.W."/>
            <person name="Bailey B.A."/>
        </authorList>
    </citation>
    <scope>NUCLEOTIDE SEQUENCE [LARGE SCALE GENOMIC DNA]</scope>
    <source>
        <strain evidence="8 9">CT2</strain>
    </source>
</reference>
<dbReference type="PANTHER" id="PTHR46481">
    <property type="entry name" value="ZINC FINGER BED DOMAIN-CONTAINING PROTEIN 4"/>
    <property type="match status" value="1"/>
</dbReference>
<dbReference type="InterPro" id="IPR012337">
    <property type="entry name" value="RNaseH-like_sf"/>
</dbReference>
<sequence length="731" mass="81050">MSYNDCTLCRAGVQCPYHQIYAGLHGPSPAFQHDGFYAGPHAAQIQYYRHFPANIPSETYLYYNTAQVSSAIPPAPVPPTSPVPTQKRRSGTKTKTSRAAKRARNEPVQAQEAGVGPSTRVVSNMAEAAELAAKSVPLTYNIDNRSQAPGTGLTGTSDCWLYVIGTVHKSIPPDEQIVADTKLAGQARLQAEPSSLRRPTPYEVYPRLLCVPCLMTSNTWKTWSNTDGGSTTGIVTTLKIHMPLNTKEDELMNEPITPDGIARYIAELVAEQDLSLNFVESHSFRRLLAYVGQNNIMSKDLPKRRVIARMASDLSHEAKTRIKEELKRSFMVVTGHFLSRIPRSAVLLLAFRFIEGSHTGANISDYLFHVLEDYDILHMVGSITLDNASDSNTMMESLQFRMAGPGYSFGKATEFSKCFPPVIKVLQDIKCVLDIPHKAQELFAFEQTPCLSLATKQFPALAFAIEAAIEKIREYMLKARSSPIHILAMFLNPCVKYKFIDSNWSAEEQLHARNVVKRFTNASWAQGHGLNNLSADNELEYSPGQHDAHTFGTVTPAASPIATRTAPTFDPTTTSSVVNPTPSKNDSHRAATVDSEHDRYVTLGVLSGNEFGKMDLVRHWNTQMFAFPLIYAVSMDVLPAQASSVYLERLFSSRKLTCTQGRNKISAETVESLQILKYSLRHLQGRALPPAIDSEDPQLDPDTYSSRRATELMLRPGDCEWNDDAILDVNT</sequence>
<organism evidence="8 9">
    <name type="scientific">Ceratobasidium theobromae</name>
    <dbReference type="NCBI Taxonomy" id="1582974"/>
    <lineage>
        <taxon>Eukaryota</taxon>
        <taxon>Fungi</taxon>
        <taxon>Dikarya</taxon>
        <taxon>Basidiomycota</taxon>
        <taxon>Agaricomycotina</taxon>
        <taxon>Agaricomycetes</taxon>
        <taxon>Cantharellales</taxon>
        <taxon>Ceratobasidiaceae</taxon>
        <taxon>Ceratobasidium</taxon>
    </lineage>
</organism>
<dbReference type="AlphaFoldDB" id="A0A5N5QD84"/>
<evidence type="ECO:0000313" key="8">
    <source>
        <dbReference type="EMBL" id="KAB5589421.1"/>
    </source>
</evidence>
<dbReference type="InterPro" id="IPR052035">
    <property type="entry name" value="ZnF_BED_domain_contain"/>
</dbReference>
<dbReference type="GO" id="GO:0046983">
    <property type="term" value="F:protein dimerization activity"/>
    <property type="evidence" value="ECO:0007669"/>
    <property type="project" value="InterPro"/>
</dbReference>
<feature type="region of interest" description="Disordered" evidence="6">
    <location>
        <begin position="565"/>
        <end position="589"/>
    </location>
</feature>
<evidence type="ECO:0000256" key="1">
    <source>
        <dbReference type="ARBA" id="ARBA00004123"/>
    </source>
</evidence>
<keyword evidence="2" id="KW-0479">Metal-binding</keyword>
<dbReference type="GO" id="GO:0008270">
    <property type="term" value="F:zinc ion binding"/>
    <property type="evidence" value="ECO:0007669"/>
    <property type="project" value="UniProtKB-KW"/>
</dbReference>
<accession>A0A5N5QD84</accession>
<keyword evidence="3" id="KW-0863">Zinc-finger</keyword>
<evidence type="ECO:0000256" key="5">
    <source>
        <dbReference type="ARBA" id="ARBA00023242"/>
    </source>
</evidence>
<dbReference type="EMBL" id="SSOP01000272">
    <property type="protein sequence ID" value="KAB5589421.1"/>
    <property type="molecule type" value="Genomic_DNA"/>
</dbReference>